<dbReference type="OrthoDB" id="6050629at2"/>
<reference evidence="1 2" key="1">
    <citation type="submission" date="2018-03" db="EMBL/GenBank/DDBJ databases">
        <title>Neisseria weixii sp. nov., isolated from the intestinal contents of Tibetan Plateau pika (Ochotona curzoniae) in Yushu, Qinghai Province, China.</title>
        <authorList>
            <person name="Gui Z."/>
        </authorList>
    </citation>
    <scope>NUCLEOTIDE SEQUENCE [LARGE SCALE GENOMIC DNA]</scope>
    <source>
        <strain evidence="1 2">ATCC 51483</strain>
    </source>
</reference>
<dbReference type="Proteomes" id="UP000241868">
    <property type="component" value="Unassembled WGS sequence"/>
</dbReference>
<proteinExistence type="predicted"/>
<accession>A0A2P7TZH8</accession>
<protein>
    <recommendedName>
        <fullName evidence="3">DUF2478 domain-containing protein</fullName>
    </recommendedName>
</protein>
<evidence type="ECO:0000313" key="1">
    <source>
        <dbReference type="EMBL" id="PSJ80138.1"/>
    </source>
</evidence>
<gene>
    <name evidence="1" type="ORF">C7N83_07985</name>
</gene>
<name>A0A2P7TZH8_9NEIS</name>
<keyword evidence="2" id="KW-1185">Reference proteome</keyword>
<evidence type="ECO:0008006" key="3">
    <source>
        <dbReference type="Google" id="ProtNLM"/>
    </source>
</evidence>
<dbReference type="InterPro" id="IPR018912">
    <property type="entry name" value="DUF2478"/>
</dbReference>
<dbReference type="EMBL" id="PXYY01000046">
    <property type="protein sequence ID" value="PSJ80138.1"/>
    <property type="molecule type" value="Genomic_DNA"/>
</dbReference>
<sequence length="177" mass="19574">MNGEKSMKPIAVLIYQGEGASELQALWQAVKCWQQQGLKVAGLLNLLDEAGNKLRDRVQSLTDSRVYTIMYEEGCTINGCLLDPHGLAASSEVIREALQTPLDILVFNKFGHAESENSGLIDEYAQAIGQGIAVVSLLQDKYLPGWRVFTDGMGEELFDLKDLLAWGECQVRRNKAD</sequence>
<evidence type="ECO:0000313" key="2">
    <source>
        <dbReference type="Proteomes" id="UP000241868"/>
    </source>
</evidence>
<comment type="caution">
    <text evidence="1">The sequence shown here is derived from an EMBL/GenBank/DDBJ whole genome shotgun (WGS) entry which is preliminary data.</text>
</comment>
<organism evidence="1 2">
    <name type="scientific">Neisseria iguanae</name>
    <dbReference type="NCBI Taxonomy" id="90242"/>
    <lineage>
        <taxon>Bacteria</taxon>
        <taxon>Pseudomonadati</taxon>
        <taxon>Pseudomonadota</taxon>
        <taxon>Betaproteobacteria</taxon>
        <taxon>Neisseriales</taxon>
        <taxon>Neisseriaceae</taxon>
        <taxon>Neisseria</taxon>
    </lineage>
</organism>
<dbReference type="AlphaFoldDB" id="A0A2P7TZH8"/>
<dbReference type="Pfam" id="PF10649">
    <property type="entry name" value="DUF2478"/>
    <property type="match status" value="1"/>
</dbReference>